<comment type="caution">
    <text evidence="2">The sequence shown here is derived from an EMBL/GenBank/DDBJ whole genome shotgun (WGS) entry which is preliminary data.</text>
</comment>
<feature type="compositionally biased region" description="Polar residues" evidence="1">
    <location>
        <begin position="18"/>
        <end position="30"/>
    </location>
</feature>
<organism evidence="2 3">
    <name type="scientific">Steinernema carpocapsae</name>
    <name type="common">Entomopathogenic nematode</name>
    <dbReference type="NCBI Taxonomy" id="34508"/>
    <lineage>
        <taxon>Eukaryota</taxon>
        <taxon>Metazoa</taxon>
        <taxon>Ecdysozoa</taxon>
        <taxon>Nematoda</taxon>
        <taxon>Chromadorea</taxon>
        <taxon>Rhabditida</taxon>
        <taxon>Tylenchina</taxon>
        <taxon>Panagrolaimomorpha</taxon>
        <taxon>Strongyloidoidea</taxon>
        <taxon>Steinernematidae</taxon>
        <taxon>Steinernema</taxon>
    </lineage>
</organism>
<evidence type="ECO:0000313" key="3">
    <source>
        <dbReference type="Proteomes" id="UP000298663"/>
    </source>
</evidence>
<reference evidence="2 3" key="2">
    <citation type="journal article" date="2019" name="G3 (Bethesda)">
        <title>Hybrid Assembly of the Genome of the Entomopathogenic Nematode Steinernema carpocapsae Identifies the X-Chromosome.</title>
        <authorList>
            <person name="Serra L."/>
            <person name="Macchietto M."/>
            <person name="Macias-Munoz A."/>
            <person name="McGill C.J."/>
            <person name="Rodriguez I.M."/>
            <person name="Rodriguez B."/>
            <person name="Murad R."/>
            <person name="Mortazavi A."/>
        </authorList>
    </citation>
    <scope>NUCLEOTIDE SEQUENCE [LARGE SCALE GENOMIC DNA]</scope>
    <source>
        <strain evidence="2 3">ALL</strain>
    </source>
</reference>
<dbReference type="OrthoDB" id="6431454at2759"/>
<evidence type="ECO:0000313" key="2">
    <source>
        <dbReference type="EMBL" id="TKR80776.1"/>
    </source>
</evidence>
<dbReference type="PANTHER" id="PTHR21517:SF3">
    <property type="entry name" value="APICAL JUNCTION COMPONENT 1 HOMOLOG"/>
    <property type="match status" value="1"/>
</dbReference>
<dbReference type="PANTHER" id="PTHR21517">
    <property type="entry name" value="APICAL JUNCTION COMPONENT 1 HOMOLOG"/>
    <property type="match status" value="1"/>
</dbReference>
<dbReference type="EMBL" id="AZBU02000004">
    <property type="protein sequence ID" value="TKR80776.1"/>
    <property type="molecule type" value="Genomic_DNA"/>
</dbReference>
<gene>
    <name evidence="2" type="ORF">L596_014788</name>
</gene>
<reference evidence="2 3" key="1">
    <citation type="journal article" date="2015" name="Genome Biol.">
        <title>Comparative genomics of Steinernema reveals deeply conserved gene regulatory networks.</title>
        <authorList>
            <person name="Dillman A.R."/>
            <person name="Macchietto M."/>
            <person name="Porter C.F."/>
            <person name="Rogers A."/>
            <person name="Williams B."/>
            <person name="Antoshechkin I."/>
            <person name="Lee M.M."/>
            <person name="Goodwin Z."/>
            <person name="Lu X."/>
            <person name="Lewis E.E."/>
            <person name="Goodrich-Blair H."/>
            <person name="Stock S.P."/>
            <person name="Adams B.J."/>
            <person name="Sternberg P.W."/>
            <person name="Mortazavi A."/>
        </authorList>
    </citation>
    <scope>NUCLEOTIDE SEQUENCE [LARGE SCALE GENOMIC DNA]</scope>
    <source>
        <strain evidence="2 3">ALL</strain>
    </source>
</reference>
<evidence type="ECO:0000256" key="1">
    <source>
        <dbReference type="SAM" id="MobiDB-lite"/>
    </source>
</evidence>
<dbReference type="GO" id="GO:0043296">
    <property type="term" value="C:apical junction complex"/>
    <property type="evidence" value="ECO:0007669"/>
    <property type="project" value="TreeGrafter"/>
</dbReference>
<dbReference type="GO" id="GO:0045216">
    <property type="term" value="P:cell-cell junction organization"/>
    <property type="evidence" value="ECO:0007669"/>
    <property type="project" value="InterPro"/>
</dbReference>
<feature type="compositionally biased region" description="Basic and acidic residues" evidence="1">
    <location>
        <begin position="1"/>
        <end position="14"/>
    </location>
</feature>
<protein>
    <recommendedName>
        <fullName evidence="4">MYND-type domain-containing protein</fullName>
    </recommendedName>
</protein>
<name>A0A4U5NDT9_STECR</name>
<dbReference type="InterPro" id="IPR038825">
    <property type="entry name" value="Apical_junction"/>
</dbReference>
<keyword evidence="3" id="KW-1185">Reference proteome</keyword>
<feature type="region of interest" description="Disordered" evidence="1">
    <location>
        <begin position="1"/>
        <end position="49"/>
    </location>
</feature>
<sequence length="354" mass="41264">MFDRYRNEIEDVRRSRTSLHQTATTPTQHTKSSDDDDTFPQSHTKTTVTHSVSQEVVSRTNVNSVIKKLGRQLPGYTVTTVPHDWDVANGSRVIEVADTFVGAKHSYEGNVGDRYCGRVTLEEVLDAIFQETEPSHIPNDPSAPQSEIQPNENIDGPGIYTANYMLMDKVIREPHLAESLLREEQLYVRCSHCHRTKELSAAREHYLSCKHCYKYYCCHKCRLWDWDRHKDLCSFARINTLCKDIIVRGDPEAHVDRSQARIRKFRAWIGKHPTTVSEKKCSKLRNTTQKFVCSKSKRFKSYKKCDAIFCNMWFSRSDLIRTSWIAYLIPRRAFFRTPVVYARRILINLWPEQI</sequence>
<dbReference type="AlphaFoldDB" id="A0A4U5NDT9"/>
<accession>A0A4U5NDT9</accession>
<dbReference type="GO" id="GO:0005886">
    <property type="term" value="C:plasma membrane"/>
    <property type="evidence" value="ECO:0007669"/>
    <property type="project" value="TreeGrafter"/>
</dbReference>
<evidence type="ECO:0008006" key="4">
    <source>
        <dbReference type="Google" id="ProtNLM"/>
    </source>
</evidence>
<proteinExistence type="predicted"/>
<dbReference type="SUPFAM" id="SSF144232">
    <property type="entry name" value="HIT/MYND zinc finger-like"/>
    <property type="match status" value="1"/>
</dbReference>
<dbReference type="Proteomes" id="UP000298663">
    <property type="component" value="Unassembled WGS sequence"/>
</dbReference>